<sequence length="594" mass="64054">MQQPLRFLYVIPSFASSVREKYRRDDGYHPFAESERPFSVPSHLKNFRFRCHQFLVSLLLVFLLGACVQVHKLSALDAAGREFQQTKTSDKTMFLVPFAIAKATANLFSGSLANRFGRKRVGIVGWMFSVVAPMLAMSAVTTRTENESETQKWNRIVASGFFLGVGQGIGWTMAIMTSVDVSGPTRRGFASGMCETVGYTSVAFFAMMYALLEESRAKCHWEEAYRAKSMRTEACIRANPEGKCGAGDDWVEACSGMCNCEGYVERPSTAVFVLAVLGLVVICIFGRETGVLRGRQASGGSINAGNNSNNSNNNNNSGRVALPAVMELETPGGGDLNDDESFNADEEEEESGTASFLQRGERGASSSFVVSGGPRGGAGGGGEEGQPTTTYSFSDTFAYTIRNPNLRLVALASFCCNVETGLAWGLFPIWMRDELGLSGEQRDLFSGLYSFSKGIAQFYFGQHSDQNTRATPIRWGLIGGGLSLIIASWARVGGVTYPGLLHFGAVTLGLSTGAVYPVLAPAALDHSRDASEESATLGANRFWRDLGYVMGTPLAALADSSSPRLAFHLSGVSMILMGAYFGFAYEENVPASSE</sequence>
<dbReference type="InterPro" id="IPR036259">
    <property type="entry name" value="MFS_trans_sf"/>
</dbReference>
<dbReference type="SUPFAM" id="SSF103473">
    <property type="entry name" value="MFS general substrate transporter"/>
    <property type="match status" value="1"/>
</dbReference>
<evidence type="ECO:0000256" key="6">
    <source>
        <dbReference type="ARBA" id="ARBA00023136"/>
    </source>
</evidence>
<feature type="transmembrane region" description="Helical" evidence="8">
    <location>
        <begin position="269"/>
        <end position="286"/>
    </location>
</feature>
<gene>
    <name evidence="9" type="ORF">Bathy04g04320</name>
</gene>
<keyword evidence="6 8" id="KW-0472">Membrane</keyword>
<feature type="transmembrane region" description="Helical" evidence="8">
    <location>
        <begin position="475"/>
        <end position="494"/>
    </location>
</feature>
<dbReference type="GO" id="GO:0022857">
    <property type="term" value="F:transmembrane transporter activity"/>
    <property type="evidence" value="ECO:0007669"/>
    <property type="project" value="InterPro"/>
</dbReference>
<keyword evidence="2" id="KW-0813">Transport</keyword>
<evidence type="ECO:0000313" key="10">
    <source>
        <dbReference type="Proteomes" id="UP000198341"/>
    </source>
</evidence>
<feature type="transmembrane region" description="Helical" evidence="8">
    <location>
        <begin position="500"/>
        <end position="519"/>
    </location>
</feature>
<dbReference type="Gene3D" id="1.20.1250.20">
    <property type="entry name" value="MFS general substrate transporter like domains"/>
    <property type="match status" value="2"/>
</dbReference>
<dbReference type="InterPro" id="IPR050171">
    <property type="entry name" value="MFS_Transporters"/>
</dbReference>
<dbReference type="EMBL" id="FO082275">
    <property type="protein sequence ID" value="CCO16392.1"/>
    <property type="molecule type" value="Genomic_DNA"/>
</dbReference>
<dbReference type="RefSeq" id="XP_007513867.1">
    <property type="nucleotide sequence ID" value="XM_007513805.1"/>
</dbReference>
<evidence type="ECO:0000256" key="8">
    <source>
        <dbReference type="SAM" id="Phobius"/>
    </source>
</evidence>
<dbReference type="AlphaFoldDB" id="K8EE86"/>
<evidence type="ECO:0000256" key="7">
    <source>
        <dbReference type="SAM" id="MobiDB-lite"/>
    </source>
</evidence>
<dbReference type="OrthoDB" id="545962at2759"/>
<keyword evidence="10" id="KW-1185">Reference proteome</keyword>
<feature type="transmembrane region" description="Helical" evidence="8">
    <location>
        <begin position="565"/>
        <end position="585"/>
    </location>
</feature>
<evidence type="ECO:0000256" key="2">
    <source>
        <dbReference type="ARBA" id="ARBA00022448"/>
    </source>
</evidence>
<dbReference type="Pfam" id="PF07690">
    <property type="entry name" value="MFS_1"/>
    <property type="match status" value="2"/>
</dbReference>
<protein>
    <submittedName>
        <fullName evidence="9">MFS family transporter</fullName>
    </submittedName>
</protein>
<feature type="compositionally biased region" description="Gly residues" evidence="7">
    <location>
        <begin position="373"/>
        <end position="384"/>
    </location>
</feature>
<name>K8EE86_9CHLO</name>
<feature type="transmembrane region" description="Helical" evidence="8">
    <location>
        <begin position="92"/>
        <end position="109"/>
    </location>
</feature>
<proteinExistence type="predicted"/>
<dbReference type="GeneID" id="19016458"/>
<feature type="transmembrane region" description="Helical" evidence="8">
    <location>
        <begin position="121"/>
        <end position="141"/>
    </location>
</feature>
<comment type="subcellular location">
    <subcellularLocation>
        <location evidence="1">Cell membrane</location>
        <topology evidence="1">Multi-pass membrane protein</topology>
    </subcellularLocation>
</comment>
<dbReference type="KEGG" id="bpg:Bathy04g04320"/>
<accession>K8EE86</accession>
<dbReference type="Proteomes" id="UP000198341">
    <property type="component" value="Chromosome 4"/>
</dbReference>
<keyword evidence="5 8" id="KW-1133">Transmembrane helix</keyword>
<feature type="region of interest" description="Disordered" evidence="7">
    <location>
        <begin position="299"/>
        <end position="318"/>
    </location>
</feature>
<dbReference type="PANTHER" id="PTHR23517">
    <property type="entry name" value="RESISTANCE PROTEIN MDTM, PUTATIVE-RELATED-RELATED"/>
    <property type="match status" value="1"/>
</dbReference>
<evidence type="ECO:0000256" key="5">
    <source>
        <dbReference type="ARBA" id="ARBA00022989"/>
    </source>
</evidence>
<dbReference type="GO" id="GO:0005886">
    <property type="term" value="C:plasma membrane"/>
    <property type="evidence" value="ECO:0007669"/>
    <property type="project" value="UniProtKB-SubCell"/>
</dbReference>
<dbReference type="PANTHER" id="PTHR23517:SF3">
    <property type="entry name" value="INTEGRAL MEMBRANE TRANSPORT PROTEIN"/>
    <property type="match status" value="1"/>
</dbReference>
<dbReference type="eggNOG" id="ENOG502S5YA">
    <property type="taxonomic scope" value="Eukaryota"/>
</dbReference>
<feature type="compositionally biased region" description="Acidic residues" evidence="7">
    <location>
        <begin position="336"/>
        <end position="351"/>
    </location>
</feature>
<evidence type="ECO:0000313" key="9">
    <source>
        <dbReference type="EMBL" id="CCO16392.1"/>
    </source>
</evidence>
<feature type="region of interest" description="Disordered" evidence="7">
    <location>
        <begin position="328"/>
        <end position="387"/>
    </location>
</feature>
<evidence type="ECO:0000256" key="3">
    <source>
        <dbReference type="ARBA" id="ARBA00022475"/>
    </source>
</evidence>
<reference evidence="9 10" key="1">
    <citation type="submission" date="2011-10" db="EMBL/GenBank/DDBJ databases">
        <authorList>
            <person name="Genoscope - CEA"/>
        </authorList>
    </citation>
    <scope>NUCLEOTIDE SEQUENCE [LARGE SCALE GENOMIC DNA]</scope>
    <source>
        <strain evidence="9 10">RCC 1105</strain>
    </source>
</reference>
<feature type="transmembrane region" description="Helical" evidence="8">
    <location>
        <begin position="188"/>
        <end position="212"/>
    </location>
</feature>
<organism evidence="9 10">
    <name type="scientific">Bathycoccus prasinos</name>
    <dbReference type="NCBI Taxonomy" id="41875"/>
    <lineage>
        <taxon>Eukaryota</taxon>
        <taxon>Viridiplantae</taxon>
        <taxon>Chlorophyta</taxon>
        <taxon>Mamiellophyceae</taxon>
        <taxon>Mamiellales</taxon>
        <taxon>Bathycoccaceae</taxon>
        <taxon>Bathycoccus</taxon>
    </lineage>
</organism>
<evidence type="ECO:0000256" key="4">
    <source>
        <dbReference type="ARBA" id="ARBA00022692"/>
    </source>
</evidence>
<feature type="transmembrane region" description="Helical" evidence="8">
    <location>
        <begin position="54"/>
        <end position="72"/>
    </location>
</feature>
<feature type="transmembrane region" description="Helical" evidence="8">
    <location>
        <begin position="153"/>
        <end position="176"/>
    </location>
</feature>
<evidence type="ECO:0000256" key="1">
    <source>
        <dbReference type="ARBA" id="ARBA00004651"/>
    </source>
</evidence>
<dbReference type="InterPro" id="IPR011701">
    <property type="entry name" value="MFS"/>
</dbReference>
<keyword evidence="4 8" id="KW-0812">Transmembrane</keyword>
<keyword evidence="3" id="KW-1003">Cell membrane</keyword>